<protein>
    <recommendedName>
        <fullName evidence="1">UspA domain-containing protein</fullName>
    </recommendedName>
</protein>
<organism evidence="2 3">
    <name type="scientific">Lymnaea stagnalis</name>
    <name type="common">Great pond snail</name>
    <name type="synonym">Helix stagnalis</name>
    <dbReference type="NCBI Taxonomy" id="6523"/>
    <lineage>
        <taxon>Eukaryota</taxon>
        <taxon>Metazoa</taxon>
        <taxon>Spiralia</taxon>
        <taxon>Lophotrochozoa</taxon>
        <taxon>Mollusca</taxon>
        <taxon>Gastropoda</taxon>
        <taxon>Heterobranchia</taxon>
        <taxon>Euthyneura</taxon>
        <taxon>Panpulmonata</taxon>
        <taxon>Hygrophila</taxon>
        <taxon>Lymnaeoidea</taxon>
        <taxon>Lymnaeidae</taxon>
        <taxon>Lymnaea</taxon>
    </lineage>
</organism>
<dbReference type="SUPFAM" id="SSF52402">
    <property type="entry name" value="Adenine nucleotide alpha hydrolases-like"/>
    <property type="match status" value="1"/>
</dbReference>
<dbReference type="PRINTS" id="PR01438">
    <property type="entry name" value="UNVRSLSTRESS"/>
</dbReference>
<sequence length="152" mass="17045">MAVVLVPLDSSKNSEFCLEFYFKHVHLPGNKVYTCYVADYYGDIGVLEGPTPGRIMELEAKDREKAAKIEAWVQQVFKVNNIDGTFVRLAAKEAWHKVIEYSKTIHATLIVVGSRGLGKIRRTILGSVSESVLHHSEIPVLVCKQPQHSKSH</sequence>
<dbReference type="PANTHER" id="PTHR46989">
    <property type="entry name" value="USP DOMAIN-CONTAINING PROTEIN"/>
    <property type="match status" value="1"/>
</dbReference>
<dbReference type="InterPro" id="IPR014729">
    <property type="entry name" value="Rossmann-like_a/b/a_fold"/>
</dbReference>
<dbReference type="Pfam" id="PF00582">
    <property type="entry name" value="Usp"/>
    <property type="match status" value="1"/>
</dbReference>
<dbReference type="Proteomes" id="UP001497497">
    <property type="component" value="Unassembled WGS sequence"/>
</dbReference>
<reference evidence="2 3" key="1">
    <citation type="submission" date="2024-04" db="EMBL/GenBank/DDBJ databases">
        <authorList>
            <consortium name="Genoscope - CEA"/>
            <person name="William W."/>
        </authorList>
    </citation>
    <scope>NUCLEOTIDE SEQUENCE [LARGE SCALE GENOMIC DNA]</scope>
</reference>
<dbReference type="CDD" id="cd23659">
    <property type="entry name" value="USP_At3g01520-like"/>
    <property type="match status" value="1"/>
</dbReference>
<dbReference type="Gene3D" id="3.40.50.620">
    <property type="entry name" value="HUPs"/>
    <property type="match status" value="1"/>
</dbReference>
<dbReference type="InterPro" id="IPR006015">
    <property type="entry name" value="Universal_stress_UspA"/>
</dbReference>
<dbReference type="EMBL" id="CAXITT010000341">
    <property type="protein sequence ID" value="CAL1539528.1"/>
    <property type="molecule type" value="Genomic_DNA"/>
</dbReference>
<feature type="domain" description="UspA" evidence="1">
    <location>
        <begin position="4"/>
        <end position="144"/>
    </location>
</feature>
<dbReference type="InterPro" id="IPR006016">
    <property type="entry name" value="UspA"/>
</dbReference>
<proteinExistence type="predicted"/>
<evidence type="ECO:0000259" key="1">
    <source>
        <dbReference type="Pfam" id="PF00582"/>
    </source>
</evidence>
<name>A0AAV2I0J5_LYMST</name>
<evidence type="ECO:0000313" key="2">
    <source>
        <dbReference type="EMBL" id="CAL1539528.1"/>
    </source>
</evidence>
<keyword evidence="3" id="KW-1185">Reference proteome</keyword>
<comment type="caution">
    <text evidence="2">The sequence shown here is derived from an EMBL/GenBank/DDBJ whole genome shotgun (WGS) entry which is preliminary data.</text>
</comment>
<dbReference type="AlphaFoldDB" id="A0AAV2I0J5"/>
<evidence type="ECO:0000313" key="3">
    <source>
        <dbReference type="Proteomes" id="UP001497497"/>
    </source>
</evidence>
<gene>
    <name evidence="2" type="ORF">GSLYS_00013268001</name>
</gene>
<accession>A0AAV2I0J5</accession>
<dbReference type="PANTHER" id="PTHR46989:SF3">
    <property type="entry name" value="USPA DOMAIN-CONTAINING PROTEIN"/>
    <property type="match status" value="1"/>
</dbReference>